<dbReference type="AlphaFoldDB" id="A0AAD2FLN6"/>
<organism evidence="1 2">
    <name type="scientific">Cylindrotheca closterium</name>
    <dbReference type="NCBI Taxonomy" id="2856"/>
    <lineage>
        <taxon>Eukaryota</taxon>
        <taxon>Sar</taxon>
        <taxon>Stramenopiles</taxon>
        <taxon>Ochrophyta</taxon>
        <taxon>Bacillariophyta</taxon>
        <taxon>Bacillariophyceae</taxon>
        <taxon>Bacillariophycidae</taxon>
        <taxon>Bacillariales</taxon>
        <taxon>Bacillariaceae</taxon>
        <taxon>Cylindrotheca</taxon>
    </lineage>
</organism>
<evidence type="ECO:0000313" key="1">
    <source>
        <dbReference type="EMBL" id="CAJ1942070.1"/>
    </source>
</evidence>
<accession>A0AAD2FLN6</accession>
<proteinExistence type="predicted"/>
<evidence type="ECO:0000313" key="2">
    <source>
        <dbReference type="Proteomes" id="UP001295423"/>
    </source>
</evidence>
<comment type="caution">
    <text evidence="1">The sequence shown here is derived from an EMBL/GenBank/DDBJ whole genome shotgun (WGS) entry which is preliminary data.</text>
</comment>
<dbReference type="Proteomes" id="UP001295423">
    <property type="component" value="Unassembled WGS sequence"/>
</dbReference>
<reference evidence="1" key="1">
    <citation type="submission" date="2023-08" db="EMBL/GenBank/DDBJ databases">
        <authorList>
            <person name="Audoor S."/>
            <person name="Bilcke G."/>
        </authorList>
    </citation>
    <scope>NUCLEOTIDE SEQUENCE</scope>
</reference>
<dbReference type="EMBL" id="CAKOGP040001112">
    <property type="protein sequence ID" value="CAJ1942070.1"/>
    <property type="molecule type" value="Genomic_DNA"/>
</dbReference>
<keyword evidence="2" id="KW-1185">Reference proteome</keyword>
<name>A0AAD2FLN6_9STRA</name>
<protein>
    <submittedName>
        <fullName evidence="1">Uncharacterized protein</fullName>
    </submittedName>
</protein>
<gene>
    <name evidence="1" type="ORF">CYCCA115_LOCUS7763</name>
</gene>
<sequence>MLNIAAQSITKKAPQQAARIQQATRTITTDSFAFYPVRKTRYDQIVPTSMFQANTQAASKKAPQQVARIHSPTGPAENHSFAFYPVEKNRVRKVTPKINRDCYGFYPANVETTKAAQTLQTSAPMKNVKAVRAALKQKKQTRTSTKTSRHSVLHEIRAVKKTTTALP</sequence>